<dbReference type="PANTHER" id="PTHR24126:SF14">
    <property type="entry name" value="ANK_REP_REGION DOMAIN-CONTAINING PROTEIN"/>
    <property type="match status" value="1"/>
</dbReference>
<evidence type="ECO:0000256" key="1">
    <source>
        <dbReference type="ARBA" id="ARBA00022737"/>
    </source>
</evidence>
<dbReference type="GeneID" id="81371083"/>
<feature type="repeat" description="ANK" evidence="3">
    <location>
        <begin position="256"/>
        <end position="288"/>
    </location>
</feature>
<dbReference type="OrthoDB" id="20872at2759"/>
<keyword evidence="1" id="KW-0677">Repeat</keyword>
<feature type="repeat" description="ANK" evidence="3">
    <location>
        <begin position="289"/>
        <end position="321"/>
    </location>
</feature>
<gene>
    <name evidence="5" type="ORF">N7509_007466</name>
</gene>
<proteinExistence type="predicted"/>
<feature type="region of interest" description="Disordered" evidence="4">
    <location>
        <begin position="89"/>
        <end position="136"/>
    </location>
</feature>
<dbReference type="PROSITE" id="PS50297">
    <property type="entry name" value="ANK_REP_REGION"/>
    <property type="match status" value="7"/>
</dbReference>
<feature type="repeat" description="ANK" evidence="3">
    <location>
        <begin position="540"/>
        <end position="572"/>
    </location>
</feature>
<name>A0A9W9VZ62_9EURO</name>
<evidence type="ECO:0000256" key="3">
    <source>
        <dbReference type="PROSITE-ProRule" id="PRU00023"/>
    </source>
</evidence>
<feature type="repeat" description="ANK" evidence="3">
    <location>
        <begin position="573"/>
        <end position="605"/>
    </location>
</feature>
<dbReference type="Pfam" id="PF00023">
    <property type="entry name" value="Ank"/>
    <property type="match status" value="1"/>
</dbReference>
<comment type="caution">
    <text evidence="5">The sequence shown here is derived from an EMBL/GenBank/DDBJ whole genome shotgun (WGS) entry which is preliminary data.</text>
</comment>
<feature type="repeat" description="ANK" evidence="3">
    <location>
        <begin position="641"/>
        <end position="673"/>
    </location>
</feature>
<dbReference type="InterPro" id="IPR036770">
    <property type="entry name" value="Ankyrin_rpt-contain_sf"/>
</dbReference>
<protein>
    <recommendedName>
        <fullName evidence="7">Clr5 domain-containing protein</fullName>
    </recommendedName>
</protein>
<feature type="repeat" description="ANK" evidence="3">
    <location>
        <begin position="786"/>
        <end position="818"/>
    </location>
</feature>
<sequence length="868" mass="94392">MTRLSQENVIRYIKRWIKESRDEKKTASIVSYLSVGSLSLNEESTWTKIREELEDLGLDHEAFEKNRGFIHEELESAIMNGDLYGMYDSGSQGQKSSSLSSDTKTSHTSPPSTAESLIEKATPSTASFQGYPRPRIPIRPQRSTFSRLVYRVTHSTNSLADAVERGDSYSVKDLIRQGANINSQDKYGRRPAWFVCAVNGHIDILRTFVNNGANIVASGHGFHALETAAKYGHYGIVQLLLDVGVPVAREIDNSMRPSGPLVSAIHSNQEHVVKVLLENGADVNVVPVNGRTMLMIAAGRGCAKIAHLLLQYGAEIDKLDDEELTALDIACMNCRDKVVKLLLNAGAKADTSGLHSNTPLHWALIHEPKDENGDKGQLETTRLLLESDAKNELVKLLLQNGADVNKRTEGGLRPIILAAGTDDVSLVEIVLEEGSNPNEQDADGETALHKAIKSKNIAMTKLLLGKGANITTGKAANSSLLLAADTNDPTLVSLILDKDPSLEEADSNGETALWKAVRLKNLSMVKILLEKEANPNPTIKGGTMLHEAVESGDMAMIALLLHNGADPNIITKTGKFALMQAVASNKGHIVKLLLDNGAKPDLHPKVGRVNTALGRAVRDNNYSLVKLLLQRNAQIDLHAPEFDSALISACRLGYLQMVDVLLEHGANVNQKEDDGVSALSVITSGELLDNPQSVPITAILLEKGADPNTKSSRGLPVIFNLVQKGYPSRGKFAPYILKLLLAGGADPNSKTDDGTSLLQAIVKVGHFSLAEPVIERGVDLNPKGDDGYTNLMHAIERGDRQLLRLFLDKGAILDADTQSKHFFRIYNGRGYSVTLDMDTCLAAYGIFIKWGATGYDRPKYDWEPYGIA</sequence>
<dbReference type="PRINTS" id="PR01415">
    <property type="entry name" value="ANKYRIN"/>
</dbReference>
<organism evidence="5 6">
    <name type="scientific">Penicillium cosmopolitanum</name>
    <dbReference type="NCBI Taxonomy" id="1131564"/>
    <lineage>
        <taxon>Eukaryota</taxon>
        <taxon>Fungi</taxon>
        <taxon>Dikarya</taxon>
        <taxon>Ascomycota</taxon>
        <taxon>Pezizomycotina</taxon>
        <taxon>Eurotiomycetes</taxon>
        <taxon>Eurotiomycetidae</taxon>
        <taxon>Eurotiales</taxon>
        <taxon>Aspergillaceae</taxon>
        <taxon>Penicillium</taxon>
    </lineage>
</organism>
<dbReference type="Pfam" id="PF12796">
    <property type="entry name" value="Ank_2"/>
    <property type="match status" value="6"/>
</dbReference>
<dbReference type="AlphaFoldDB" id="A0A9W9VZ62"/>
<keyword evidence="2 3" id="KW-0040">ANK repeat</keyword>
<dbReference type="Gene3D" id="1.25.40.20">
    <property type="entry name" value="Ankyrin repeat-containing domain"/>
    <property type="match status" value="4"/>
</dbReference>
<accession>A0A9W9VZ62</accession>
<evidence type="ECO:0000256" key="2">
    <source>
        <dbReference type="ARBA" id="ARBA00023043"/>
    </source>
</evidence>
<dbReference type="RefSeq" id="XP_056487654.1">
    <property type="nucleotide sequence ID" value="XM_056632103.1"/>
</dbReference>
<reference evidence="5" key="1">
    <citation type="submission" date="2022-12" db="EMBL/GenBank/DDBJ databases">
        <authorList>
            <person name="Petersen C."/>
        </authorList>
    </citation>
    <scope>NUCLEOTIDE SEQUENCE</scope>
    <source>
        <strain evidence="5">IBT 29677</strain>
    </source>
</reference>
<keyword evidence="6" id="KW-1185">Reference proteome</keyword>
<dbReference type="EMBL" id="JAPZBU010000008">
    <property type="protein sequence ID" value="KAJ5391976.1"/>
    <property type="molecule type" value="Genomic_DNA"/>
</dbReference>
<reference evidence="5" key="2">
    <citation type="journal article" date="2023" name="IMA Fungus">
        <title>Comparative genomic study of the Penicillium genus elucidates a diverse pangenome and 15 lateral gene transfer events.</title>
        <authorList>
            <person name="Petersen C."/>
            <person name="Sorensen T."/>
            <person name="Nielsen M.R."/>
            <person name="Sondergaard T.E."/>
            <person name="Sorensen J.L."/>
            <person name="Fitzpatrick D.A."/>
            <person name="Frisvad J.C."/>
            <person name="Nielsen K.L."/>
        </authorList>
    </citation>
    <scope>NUCLEOTIDE SEQUENCE</scope>
    <source>
        <strain evidence="5">IBT 29677</strain>
    </source>
</reference>
<evidence type="ECO:0000256" key="4">
    <source>
        <dbReference type="SAM" id="MobiDB-lite"/>
    </source>
</evidence>
<dbReference type="InterPro" id="IPR002110">
    <property type="entry name" value="Ankyrin_rpt"/>
</dbReference>
<dbReference type="PANTHER" id="PTHR24126">
    <property type="entry name" value="ANKYRIN REPEAT, PH AND SEC7 DOMAIN CONTAINING PROTEIN SECG-RELATED"/>
    <property type="match status" value="1"/>
</dbReference>
<feature type="repeat" description="ANK" evidence="3">
    <location>
        <begin position="154"/>
        <end position="186"/>
    </location>
</feature>
<feature type="repeat" description="ANK" evidence="3">
    <location>
        <begin position="443"/>
        <end position="475"/>
    </location>
</feature>
<dbReference type="Proteomes" id="UP001147747">
    <property type="component" value="Unassembled WGS sequence"/>
</dbReference>
<dbReference type="PROSITE" id="PS50088">
    <property type="entry name" value="ANK_REPEAT"/>
    <property type="match status" value="10"/>
</dbReference>
<feature type="repeat" description="ANK" evidence="3">
    <location>
        <begin position="508"/>
        <end position="540"/>
    </location>
</feature>
<evidence type="ECO:0008006" key="7">
    <source>
        <dbReference type="Google" id="ProtNLM"/>
    </source>
</evidence>
<dbReference type="SMART" id="SM00248">
    <property type="entry name" value="ANK"/>
    <property type="match status" value="19"/>
</dbReference>
<feature type="repeat" description="ANK" evidence="3">
    <location>
        <begin position="410"/>
        <end position="442"/>
    </location>
</feature>
<dbReference type="SUPFAM" id="SSF48403">
    <property type="entry name" value="Ankyrin repeat"/>
    <property type="match status" value="3"/>
</dbReference>
<evidence type="ECO:0000313" key="6">
    <source>
        <dbReference type="Proteomes" id="UP001147747"/>
    </source>
</evidence>
<evidence type="ECO:0000313" key="5">
    <source>
        <dbReference type="EMBL" id="KAJ5391976.1"/>
    </source>
</evidence>
<feature type="compositionally biased region" description="Low complexity" evidence="4">
    <location>
        <begin position="89"/>
        <end position="103"/>
    </location>
</feature>